<dbReference type="InterPro" id="IPR007707">
    <property type="entry name" value="TACC_C"/>
</dbReference>
<name>A0ABD2PF57_9CUCU</name>
<keyword evidence="5 7" id="KW-0175">Coiled coil</keyword>
<dbReference type="PANTHER" id="PTHR13924">
    <property type="entry name" value="TRANSFORMING ACIDIC COILED-COIL CONTAINING PROTEIN 1/2"/>
    <property type="match status" value="1"/>
</dbReference>
<evidence type="ECO:0000256" key="6">
    <source>
        <dbReference type="ARBA" id="ARBA00023212"/>
    </source>
</evidence>
<evidence type="ECO:0000256" key="5">
    <source>
        <dbReference type="ARBA" id="ARBA00023054"/>
    </source>
</evidence>
<comment type="caution">
    <text evidence="10">The sequence shown here is derived from an EMBL/GenBank/DDBJ whole genome shotgun (WGS) entry which is preliminary data.</text>
</comment>
<reference evidence="10 11" key="1">
    <citation type="journal article" date="2021" name="BMC Biol.">
        <title>Horizontally acquired antibacterial genes associated with adaptive radiation of ladybird beetles.</title>
        <authorList>
            <person name="Li H.S."/>
            <person name="Tang X.F."/>
            <person name="Huang Y.H."/>
            <person name="Xu Z.Y."/>
            <person name="Chen M.L."/>
            <person name="Du X.Y."/>
            <person name="Qiu B.Y."/>
            <person name="Chen P.T."/>
            <person name="Zhang W."/>
            <person name="Slipinski A."/>
            <person name="Escalona H.E."/>
            <person name="Waterhouse R.M."/>
            <person name="Zwick A."/>
            <person name="Pang H."/>
        </authorList>
    </citation>
    <scope>NUCLEOTIDE SEQUENCE [LARGE SCALE GENOMIC DNA]</scope>
    <source>
        <strain evidence="10">SYSU2018</strain>
    </source>
</reference>
<keyword evidence="6" id="KW-0206">Cytoskeleton</keyword>
<feature type="coiled-coil region" evidence="7">
    <location>
        <begin position="645"/>
        <end position="793"/>
    </location>
</feature>
<feature type="region of interest" description="Disordered" evidence="8">
    <location>
        <begin position="467"/>
        <end position="491"/>
    </location>
</feature>
<evidence type="ECO:0000256" key="2">
    <source>
        <dbReference type="ARBA" id="ARBA00009423"/>
    </source>
</evidence>
<organism evidence="10 11">
    <name type="scientific">Cryptolaemus montrouzieri</name>
    <dbReference type="NCBI Taxonomy" id="559131"/>
    <lineage>
        <taxon>Eukaryota</taxon>
        <taxon>Metazoa</taxon>
        <taxon>Ecdysozoa</taxon>
        <taxon>Arthropoda</taxon>
        <taxon>Hexapoda</taxon>
        <taxon>Insecta</taxon>
        <taxon>Pterygota</taxon>
        <taxon>Neoptera</taxon>
        <taxon>Endopterygota</taxon>
        <taxon>Coleoptera</taxon>
        <taxon>Polyphaga</taxon>
        <taxon>Cucujiformia</taxon>
        <taxon>Coccinelloidea</taxon>
        <taxon>Coccinellidae</taxon>
        <taxon>Scymninae</taxon>
        <taxon>Scymnini</taxon>
        <taxon>Cryptolaemus</taxon>
    </lineage>
</organism>
<dbReference type="InterPro" id="IPR039915">
    <property type="entry name" value="TACC"/>
</dbReference>
<accession>A0ABD2PF57</accession>
<evidence type="ECO:0000313" key="10">
    <source>
        <dbReference type="EMBL" id="KAL3289463.1"/>
    </source>
</evidence>
<dbReference type="Pfam" id="PF05010">
    <property type="entry name" value="TACC_C"/>
    <property type="match status" value="1"/>
</dbReference>
<evidence type="ECO:0000256" key="3">
    <source>
        <dbReference type="ARBA" id="ARBA00022490"/>
    </source>
</evidence>
<dbReference type="AlphaFoldDB" id="A0ABD2PF57"/>
<evidence type="ECO:0000256" key="7">
    <source>
        <dbReference type="SAM" id="Coils"/>
    </source>
</evidence>
<dbReference type="EMBL" id="JABFTP020000186">
    <property type="protein sequence ID" value="KAL3289463.1"/>
    <property type="molecule type" value="Genomic_DNA"/>
</dbReference>
<feature type="domain" description="Transforming acidic coiled-coil-containing protein C-terminal" evidence="9">
    <location>
        <begin position="723"/>
        <end position="903"/>
    </location>
</feature>
<dbReference type="PANTHER" id="PTHR13924:SF10">
    <property type="entry name" value="TRANSFORMING ACIDIC COILED-COIL PROTEIN, ISOFORM K"/>
    <property type="match status" value="1"/>
</dbReference>
<evidence type="ECO:0000256" key="1">
    <source>
        <dbReference type="ARBA" id="ARBA00004245"/>
    </source>
</evidence>
<evidence type="ECO:0000313" key="11">
    <source>
        <dbReference type="Proteomes" id="UP001516400"/>
    </source>
</evidence>
<keyword evidence="3" id="KW-0963">Cytoplasm</keyword>
<keyword evidence="4" id="KW-0597">Phosphoprotein</keyword>
<dbReference type="GO" id="GO:0005856">
    <property type="term" value="C:cytoskeleton"/>
    <property type="evidence" value="ECO:0007669"/>
    <property type="project" value="UniProtKB-SubCell"/>
</dbReference>
<feature type="coiled-coil region" evidence="7">
    <location>
        <begin position="829"/>
        <end position="892"/>
    </location>
</feature>
<evidence type="ECO:0000256" key="8">
    <source>
        <dbReference type="SAM" id="MobiDB-lite"/>
    </source>
</evidence>
<keyword evidence="11" id="KW-1185">Reference proteome</keyword>
<comment type="subcellular location">
    <subcellularLocation>
        <location evidence="1">Cytoplasm</location>
        <location evidence="1">Cytoskeleton</location>
    </subcellularLocation>
</comment>
<protein>
    <recommendedName>
        <fullName evidence="9">Transforming acidic coiled-coil-containing protein C-terminal domain-containing protein</fullName>
    </recommendedName>
</protein>
<evidence type="ECO:0000259" key="9">
    <source>
        <dbReference type="Pfam" id="PF05010"/>
    </source>
</evidence>
<comment type="similarity">
    <text evidence="2">Belongs to the TACC family.</text>
</comment>
<gene>
    <name evidence="10" type="ORF">HHI36_022887</name>
</gene>
<dbReference type="Gene3D" id="1.20.5.1700">
    <property type="match status" value="1"/>
</dbReference>
<proteinExistence type="inferred from homology"/>
<feature type="compositionally biased region" description="Polar residues" evidence="8">
    <location>
        <begin position="474"/>
        <end position="486"/>
    </location>
</feature>
<dbReference type="Proteomes" id="UP001516400">
    <property type="component" value="Unassembled WGS sequence"/>
</dbReference>
<sequence>MSKNKILSEMANHEHDIFENILDQMKALKLSSPLRTDQNKDENKENILAGQGISKVKSEESGPVTEFCFPREQGTPVGADDSIIKSVDLNNCEGNRPVFVSSERNLSFSSEVDKSRSNSSSTENNHVIRNCENLVKTVIKDENHLDARLRKDTAKQEVSQPSFCANQKSEEVFNSKYDEYEDSTDVIEEVANPISENSCRFEVDLNSTYAVEENVDTESTFYSSQEFVEPKCEIEHLLNVTVVNSDEKALSNVEVGAEIDEETYPENQLISSLKEENSESISKKSVENQEFELDTSNEEKQISSNHSQLEKQIEEICADNENDENIEIVSENTNECIVEEHPNLSGSAVENSKLEESSQEEKNLISSVEGLVCVEVKDTDVKITSNTSKEETYSVLTDDSVQTLSVTSGGSEQVLENIEESENSNEIRNDSFKFTSILETTSDTSLTEIEKSTVILVSDSSGNSIDKLGDSPVTCENNQKTPSRPVSPSFIKKDSEEDYLNNDSPQISSKQNISLEYEELHDNLLESDVHVLNKSSSAFIVLSCPNTEQNVKSSTSEELEEITAGEKNSSLPSIEVCEKNSSLSSIEACEKNSTIPSIEANKLEDSQSESEYVETLENRSFNDEANQEVILNRTENIPNKFQLDLIEMSEINKKLQQENSDLKLEVNAFKQAKSSLELEMGKKDEIILKIQAEAINKEQQYLEDVKALKEQLKEKSSLYEKDSRKDLEEALKEAKAKENQALNELSARINDELNYRKIMEEYEKTIAARIADSQKLKEENETVTRHLANLELSFSDLHQKYERTKTIIDGFKTNEEKLRKKFVVFEETIHKQEEKYESLKAHARAQIEKSNKEIIQHKEKYDSEVTKLNAIIKRLEIKSAALETSLEQKTKECIALAALCDEVTGKKV</sequence>
<evidence type="ECO:0000256" key="4">
    <source>
        <dbReference type="ARBA" id="ARBA00022553"/>
    </source>
</evidence>